<evidence type="ECO:0000256" key="1">
    <source>
        <dbReference type="SAM" id="MobiDB-lite"/>
    </source>
</evidence>
<organism evidence="2 3">
    <name type="scientific">Dendrothele bispora (strain CBS 962.96)</name>
    <dbReference type="NCBI Taxonomy" id="1314807"/>
    <lineage>
        <taxon>Eukaryota</taxon>
        <taxon>Fungi</taxon>
        <taxon>Dikarya</taxon>
        <taxon>Basidiomycota</taxon>
        <taxon>Agaricomycotina</taxon>
        <taxon>Agaricomycetes</taxon>
        <taxon>Agaricomycetidae</taxon>
        <taxon>Agaricales</taxon>
        <taxon>Agaricales incertae sedis</taxon>
        <taxon>Dendrothele</taxon>
    </lineage>
</organism>
<feature type="compositionally biased region" description="Basic and acidic residues" evidence="1">
    <location>
        <begin position="265"/>
        <end position="277"/>
    </location>
</feature>
<protein>
    <submittedName>
        <fullName evidence="2">Uncharacterized protein</fullName>
    </submittedName>
</protein>
<sequence>MIVRAGIANVEEQLMKGVIGSELGKKFWRRVKSFPDFTGGAIELLDYDTQVADELNRILTTKGDLKCSLIRFATQKHGLLPGWKDLDYRNDLLKCFRVADHEMISQLPEHLVSIVTYLNRLDKYYDLVADSESSKPAPVSDNVLNDAHARRYSENVSFVEKSVRDAFLEKNVKNPSSLETPSVLDKVWKEIDASARKIGRTKKLNINKIEDFVVSHVQPRWIVAKLRSRLVPSPESTGAEPEGRGEPSVESASSAANIKPVGPVKDPRSKSPEKLPADIKPYNSSRPSESITTTDKPKREGLKVKTRPSPSSSTPKTSKAVADGQQTDRTTLAQDLKLPFFHVPKHVFNTFEVIFDPKVKGNLSWQDVVSALTNIGMRYDHLGGSECRFTPTGGKLLEFLKSVLFCAWAHTMSVVDIAGNIPLLCHQPHGRDPTKLGPFRIRALAKNMSNSYGWTKEWFGLKNKTEPE</sequence>
<feature type="compositionally biased region" description="Low complexity" evidence="1">
    <location>
        <begin position="307"/>
        <end position="319"/>
    </location>
</feature>
<gene>
    <name evidence="2" type="ORF">K435DRAFT_863247</name>
</gene>
<keyword evidence="3" id="KW-1185">Reference proteome</keyword>
<dbReference type="Proteomes" id="UP000297245">
    <property type="component" value="Unassembled WGS sequence"/>
</dbReference>
<dbReference type="EMBL" id="ML179302">
    <property type="protein sequence ID" value="THU91591.1"/>
    <property type="molecule type" value="Genomic_DNA"/>
</dbReference>
<feature type="compositionally biased region" description="Polar residues" evidence="1">
    <location>
        <begin position="282"/>
        <end position="294"/>
    </location>
</feature>
<dbReference type="OrthoDB" id="2922289at2759"/>
<proteinExistence type="predicted"/>
<accession>A0A4S8LQT8</accession>
<evidence type="ECO:0000313" key="3">
    <source>
        <dbReference type="Proteomes" id="UP000297245"/>
    </source>
</evidence>
<name>A0A4S8LQT8_DENBC</name>
<reference evidence="2 3" key="1">
    <citation type="journal article" date="2019" name="Nat. Ecol. Evol.">
        <title>Megaphylogeny resolves global patterns of mushroom evolution.</title>
        <authorList>
            <person name="Varga T."/>
            <person name="Krizsan K."/>
            <person name="Foldi C."/>
            <person name="Dima B."/>
            <person name="Sanchez-Garcia M."/>
            <person name="Sanchez-Ramirez S."/>
            <person name="Szollosi G.J."/>
            <person name="Szarkandi J.G."/>
            <person name="Papp V."/>
            <person name="Albert L."/>
            <person name="Andreopoulos W."/>
            <person name="Angelini C."/>
            <person name="Antonin V."/>
            <person name="Barry K.W."/>
            <person name="Bougher N.L."/>
            <person name="Buchanan P."/>
            <person name="Buyck B."/>
            <person name="Bense V."/>
            <person name="Catcheside P."/>
            <person name="Chovatia M."/>
            <person name="Cooper J."/>
            <person name="Damon W."/>
            <person name="Desjardin D."/>
            <person name="Finy P."/>
            <person name="Geml J."/>
            <person name="Haridas S."/>
            <person name="Hughes K."/>
            <person name="Justo A."/>
            <person name="Karasinski D."/>
            <person name="Kautmanova I."/>
            <person name="Kiss B."/>
            <person name="Kocsube S."/>
            <person name="Kotiranta H."/>
            <person name="LaButti K.M."/>
            <person name="Lechner B.E."/>
            <person name="Liimatainen K."/>
            <person name="Lipzen A."/>
            <person name="Lukacs Z."/>
            <person name="Mihaltcheva S."/>
            <person name="Morgado L.N."/>
            <person name="Niskanen T."/>
            <person name="Noordeloos M.E."/>
            <person name="Ohm R.A."/>
            <person name="Ortiz-Santana B."/>
            <person name="Ovrebo C."/>
            <person name="Racz N."/>
            <person name="Riley R."/>
            <person name="Savchenko A."/>
            <person name="Shiryaev A."/>
            <person name="Soop K."/>
            <person name="Spirin V."/>
            <person name="Szebenyi C."/>
            <person name="Tomsovsky M."/>
            <person name="Tulloss R.E."/>
            <person name="Uehling J."/>
            <person name="Grigoriev I.V."/>
            <person name="Vagvolgyi C."/>
            <person name="Papp T."/>
            <person name="Martin F.M."/>
            <person name="Miettinen O."/>
            <person name="Hibbett D.S."/>
            <person name="Nagy L.G."/>
        </authorList>
    </citation>
    <scope>NUCLEOTIDE SEQUENCE [LARGE SCALE GENOMIC DNA]</scope>
    <source>
        <strain evidence="2 3">CBS 962.96</strain>
    </source>
</reference>
<dbReference type="AlphaFoldDB" id="A0A4S8LQT8"/>
<feature type="region of interest" description="Disordered" evidence="1">
    <location>
        <begin position="231"/>
        <end position="326"/>
    </location>
</feature>
<evidence type="ECO:0000313" key="2">
    <source>
        <dbReference type="EMBL" id="THU91591.1"/>
    </source>
</evidence>